<accession>A0A4C1U2K5</accession>
<evidence type="ECO:0000256" key="1">
    <source>
        <dbReference type="SAM" id="MobiDB-lite"/>
    </source>
</evidence>
<dbReference type="EMBL" id="BGZK01000119">
    <property type="protein sequence ID" value="GBP20490.1"/>
    <property type="molecule type" value="Genomic_DNA"/>
</dbReference>
<organism evidence="2 3">
    <name type="scientific">Eumeta variegata</name>
    <name type="common">Bagworm moth</name>
    <name type="synonym">Eumeta japonica</name>
    <dbReference type="NCBI Taxonomy" id="151549"/>
    <lineage>
        <taxon>Eukaryota</taxon>
        <taxon>Metazoa</taxon>
        <taxon>Ecdysozoa</taxon>
        <taxon>Arthropoda</taxon>
        <taxon>Hexapoda</taxon>
        <taxon>Insecta</taxon>
        <taxon>Pterygota</taxon>
        <taxon>Neoptera</taxon>
        <taxon>Endopterygota</taxon>
        <taxon>Lepidoptera</taxon>
        <taxon>Glossata</taxon>
        <taxon>Ditrysia</taxon>
        <taxon>Tineoidea</taxon>
        <taxon>Psychidae</taxon>
        <taxon>Oiketicinae</taxon>
        <taxon>Eumeta</taxon>
    </lineage>
</organism>
<dbReference type="AlphaFoldDB" id="A0A4C1U2K5"/>
<sequence>MKTATRSHCGIQPQSDIKTESDTGMRIRPCGKENELARALSTDEDLDPALWKRVEELREVADQRARPLHLTRNVLYSCSTTDRLEMSF</sequence>
<reference evidence="2 3" key="1">
    <citation type="journal article" date="2019" name="Commun. Biol.">
        <title>The bagworm genome reveals a unique fibroin gene that provides high tensile strength.</title>
        <authorList>
            <person name="Kono N."/>
            <person name="Nakamura H."/>
            <person name="Ohtoshi R."/>
            <person name="Tomita M."/>
            <person name="Numata K."/>
            <person name="Arakawa K."/>
        </authorList>
    </citation>
    <scope>NUCLEOTIDE SEQUENCE [LARGE SCALE GENOMIC DNA]</scope>
</reference>
<protein>
    <submittedName>
        <fullName evidence="2">Uncharacterized protein</fullName>
    </submittedName>
</protein>
<name>A0A4C1U2K5_EUMVA</name>
<evidence type="ECO:0000313" key="3">
    <source>
        <dbReference type="Proteomes" id="UP000299102"/>
    </source>
</evidence>
<keyword evidence="3" id="KW-1185">Reference proteome</keyword>
<dbReference type="Proteomes" id="UP000299102">
    <property type="component" value="Unassembled WGS sequence"/>
</dbReference>
<proteinExistence type="predicted"/>
<comment type="caution">
    <text evidence="2">The sequence shown here is derived from an EMBL/GenBank/DDBJ whole genome shotgun (WGS) entry which is preliminary data.</text>
</comment>
<gene>
    <name evidence="2" type="ORF">EVAR_78867_1</name>
</gene>
<feature type="compositionally biased region" description="Polar residues" evidence="1">
    <location>
        <begin position="1"/>
        <end position="16"/>
    </location>
</feature>
<feature type="compositionally biased region" description="Basic and acidic residues" evidence="1">
    <location>
        <begin position="17"/>
        <end position="26"/>
    </location>
</feature>
<feature type="region of interest" description="Disordered" evidence="1">
    <location>
        <begin position="1"/>
        <end position="26"/>
    </location>
</feature>
<evidence type="ECO:0000313" key="2">
    <source>
        <dbReference type="EMBL" id="GBP20490.1"/>
    </source>
</evidence>